<evidence type="ECO:0000313" key="4">
    <source>
        <dbReference type="Proteomes" id="UP000775547"/>
    </source>
</evidence>
<dbReference type="PANTHER" id="PTHR12436:SF3">
    <property type="entry name" value="GERMINAL-CENTER ASSOCIATED NUCLEAR PROTEIN"/>
    <property type="match status" value="1"/>
</dbReference>
<feature type="compositionally biased region" description="Basic residues" evidence="1">
    <location>
        <begin position="13"/>
        <end position="23"/>
    </location>
</feature>
<sequence length="1265" mass="140481">MGRGRKWWERGHRGGRGGRGVRGRAKFSNVSLRLTHAPRINNAEEGQDIVGADEHIDESEEEHLEEEVTEPEEPLLETKEEQEKYFQTLVKARELERKKAIAEGKMDDPNVPKRLEDAISVVGTCQDMCPRFERYRRERESNLQEWELIPGTKRVDHRRAVKAYERAAGDKILPSDLRPPPVLKTTLNYLFNDLLLRGGFSATQAFVRDRTRAVRNDFTIQHSYGPEAIECHDRCARFHILAIHFGRNRENFSLNMEEQQLMNTLQSLKEFYEDQRGQYQSPTELEMRVYHRLIHIRDQKERHEDIPDQILSNPVFKLTTDFRIHVQRKSEPISKNSPLVVDAVGMQIFGRLANVLREQGSAVMVYLVACILEHLFGTDAIDDIESIRGDLSIPNLIDGISSPMEKCEDQVEGDEDMYDELLTEDEQQATLDAVPTPTKPGAINTTSSPFGSPPVAEPQMVLPPPAASAFSTISTTPNVFGSPSPFGMSTFPTSATPALGVPAKYVFETSSAGSPEASTSTGAAPLNVFGTGLSFAPTPQPPPPPTFPSAPTKQPTIFSLSAKTTPSNFTSLSPTAMPNKVPSSSSLTPPPAKTPFGEFSLFGTSGSLLKASQSIETRLPERNPTATSYMKTAPFASSSSFASIPVGEIFLRSSNPSPSPHPPDNNTPSTPAPPPLTSTSSSFSNPPRISPPTSGRTSTTPPVLPKINTDTTSTPFHCQPLTPTLPPPLPRQQPISLPSTPVLSTPPNPLLTFRKDSLATPIASSSQDILSPLVMPSPTTSGRFHGFPFHGKGSSKGNALQPAPPPNGQGKSRARSPLDEEALRNKASQFAQRSTLVRSYFRRWYERIVEHGAWLEACQQSDAYREKIKQQSPAHFDKKRRISAGPGTIVELPLKKRARRRVSSDYHPPRTDEELARRFKKNHEEHERRWAQGSFLKVIANHVKTRLDGAFPHDSWRIWLSMNPDSDATAIWLERKFDMPASGDWVSEAVFSIPLAPKHPGNMDSPGLVVFECSPLECVSDELERKYRILDDCSRLRDIVNAFPSRRHFIPSLLVISWTEEEQAKPATDFADMVNKLVQSQSMNKCHTLSITSATRDLDEKFDEALKTLTLDLEGKLVQSLPIHGIFKVFEPSFTRDPKTKFFIGVSDITSALEERKAAFDPHKARLEKALHMSVRRSPKRRSTSVDTELLSRSRSKRRRLSSPVESQLGEDPTPLTSPYMNGHATPSPTPTNLSLAPSDGSSVVTIAMLRALTKDMKKKYTGSA</sequence>
<dbReference type="InterPro" id="IPR005062">
    <property type="entry name" value="SAC3/GANP/THP3_conserved"/>
</dbReference>
<feature type="region of interest" description="Disordered" evidence="1">
    <location>
        <begin position="530"/>
        <end position="554"/>
    </location>
</feature>
<evidence type="ECO:0000256" key="1">
    <source>
        <dbReference type="SAM" id="MobiDB-lite"/>
    </source>
</evidence>
<dbReference type="Pfam" id="PF03399">
    <property type="entry name" value="SAC3_GANP"/>
    <property type="match status" value="1"/>
</dbReference>
<feature type="compositionally biased region" description="Low complexity" evidence="1">
    <location>
        <begin position="732"/>
        <end position="743"/>
    </location>
</feature>
<dbReference type="AlphaFoldDB" id="A0A9P7G3X3"/>
<feature type="compositionally biased region" description="Basic residues" evidence="1">
    <location>
        <begin position="1174"/>
        <end position="1183"/>
    </location>
</feature>
<feature type="region of interest" description="Disordered" evidence="1">
    <location>
        <begin position="1"/>
        <end position="23"/>
    </location>
</feature>
<dbReference type="Gene3D" id="1.25.40.990">
    <property type="match status" value="1"/>
</dbReference>
<dbReference type="InterPro" id="IPR045107">
    <property type="entry name" value="SAC3/GANP/THP3"/>
</dbReference>
<feature type="compositionally biased region" description="Pro residues" evidence="1">
    <location>
        <begin position="657"/>
        <end position="676"/>
    </location>
</feature>
<organism evidence="3 4">
    <name type="scientific">Asterophora parasitica</name>
    <dbReference type="NCBI Taxonomy" id="117018"/>
    <lineage>
        <taxon>Eukaryota</taxon>
        <taxon>Fungi</taxon>
        <taxon>Dikarya</taxon>
        <taxon>Basidiomycota</taxon>
        <taxon>Agaricomycotina</taxon>
        <taxon>Agaricomycetes</taxon>
        <taxon>Agaricomycetidae</taxon>
        <taxon>Agaricales</taxon>
        <taxon>Tricholomatineae</taxon>
        <taxon>Lyophyllaceae</taxon>
        <taxon>Asterophora</taxon>
    </lineage>
</organism>
<feature type="region of interest" description="Disordered" evidence="1">
    <location>
        <begin position="433"/>
        <end position="454"/>
    </location>
</feature>
<dbReference type="GO" id="GO:0006406">
    <property type="term" value="P:mRNA export from nucleus"/>
    <property type="evidence" value="ECO:0007669"/>
    <property type="project" value="TreeGrafter"/>
</dbReference>
<feature type="domain" description="SAC3/GANP/THP3 conserved" evidence="2">
    <location>
        <begin position="128"/>
        <end position="377"/>
    </location>
</feature>
<feature type="compositionally biased region" description="Polar residues" evidence="1">
    <location>
        <begin position="1215"/>
        <end position="1238"/>
    </location>
</feature>
<dbReference type="OrthoDB" id="264795at2759"/>
<keyword evidence="4" id="KW-1185">Reference proteome</keyword>
<gene>
    <name evidence="3" type="ORF">DXG03_004564</name>
</gene>
<feature type="compositionally biased region" description="Basic and acidic residues" evidence="1">
    <location>
        <begin position="1"/>
        <end position="12"/>
    </location>
</feature>
<reference evidence="3" key="1">
    <citation type="submission" date="2020-07" db="EMBL/GenBank/DDBJ databases">
        <authorList>
            <person name="Nieuwenhuis M."/>
            <person name="Van De Peppel L.J.J."/>
        </authorList>
    </citation>
    <scope>NUCLEOTIDE SEQUENCE</scope>
    <source>
        <strain evidence="3">AP01</strain>
        <tissue evidence="3">Mycelium</tissue>
    </source>
</reference>
<protein>
    <recommendedName>
        <fullName evidence="2">SAC3/GANP/THP3 conserved domain-containing protein</fullName>
    </recommendedName>
</protein>
<feature type="compositionally biased region" description="Pro residues" evidence="1">
    <location>
        <begin position="538"/>
        <end position="548"/>
    </location>
</feature>
<proteinExistence type="predicted"/>
<dbReference type="EMBL" id="JABCKV010000277">
    <property type="protein sequence ID" value="KAG5641628.1"/>
    <property type="molecule type" value="Genomic_DNA"/>
</dbReference>
<feature type="compositionally biased region" description="Polar residues" evidence="1">
    <location>
        <begin position="568"/>
        <end position="587"/>
    </location>
</feature>
<comment type="caution">
    <text evidence="3">The sequence shown here is derived from an EMBL/GenBank/DDBJ whole genome shotgun (WGS) entry which is preliminary data.</text>
</comment>
<feature type="compositionally biased region" description="Low complexity" evidence="1">
    <location>
        <begin position="677"/>
        <end position="701"/>
    </location>
</feature>
<feature type="region of interest" description="Disordered" evidence="1">
    <location>
        <begin position="781"/>
        <end position="826"/>
    </location>
</feature>
<dbReference type="Proteomes" id="UP000775547">
    <property type="component" value="Unassembled WGS sequence"/>
</dbReference>
<dbReference type="PANTHER" id="PTHR12436">
    <property type="entry name" value="80 KDA MCM3-ASSOCIATED PROTEIN"/>
    <property type="match status" value="1"/>
</dbReference>
<dbReference type="GO" id="GO:0070390">
    <property type="term" value="C:transcription export complex 2"/>
    <property type="evidence" value="ECO:0007669"/>
    <property type="project" value="TreeGrafter"/>
</dbReference>
<feature type="region of interest" description="Disordered" evidence="1">
    <location>
        <begin position="651"/>
        <end position="743"/>
    </location>
</feature>
<reference evidence="3" key="2">
    <citation type="submission" date="2021-10" db="EMBL/GenBank/DDBJ databases">
        <title>Phylogenomics reveals ancestral predisposition of the termite-cultivated fungus Termitomyces towards a domesticated lifestyle.</title>
        <authorList>
            <person name="Auxier B."/>
            <person name="Grum-Grzhimaylo A."/>
            <person name="Cardenas M.E."/>
            <person name="Lodge J.D."/>
            <person name="Laessoe T."/>
            <person name="Pedersen O."/>
            <person name="Smith M.E."/>
            <person name="Kuyper T.W."/>
            <person name="Franco-Molano E.A."/>
            <person name="Baroni T.J."/>
            <person name="Aanen D.K."/>
        </authorList>
    </citation>
    <scope>NUCLEOTIDE SEQUENCE</scope>
    <source>
        <strain evidence="3">AP01</strain>
        <tissue evidence="3">Mycelium</tissue>
    </source>
</reference>
<feature type="region of interest" description="Disordered" evidence="1">
    <location>
        <begin position="568"/>
        <end position="599"/>
    </location>
</feature>
<evidence type="ECO:0000313" key="3">
    <source>
        <dbReference type="EMBL" id="KAG5641628.1"/>
    </source>
</evidence>
<evidence type="ECO:0000259" key="2">
    <source>
        <dbReference type="Pfam" id="PF03399"/>
    </source>
</evidence>
<name>A0A9P7G3X3_9AGAR</name>
<dbReference type="GO" id="GO:0005737">
    <property type="term" value="C:cytoplasm"/>
    <property type="evidence" value="ECO:0007669"/>
    <property type="project" value="TreeGrafter"/>
</dbReference>
<accession>A0A9P7G3X3</accession>
<feature type="region of interest" description="Disordered" evidence="1">
    <location>
        <begin position="1174"/>
        <end position="1238"/>
    </location>
</feature>